<keyword evidence="6" id="KW-1185">Reference proteome</keyword>
<dbReference type="PANTHER" id="PTHR12231:SF255">
    <property type="entry name" value="DPR-INTERACTING PROTEIN ALPHA, ISOFORM A"/>
    <property type="match status" value="1"/>
</dbReference>
<reference evidence="5" key="1">
    <citation type="journal article" date="2023" name="IScience">
        <title>Live-bearing cockroach genome reveals convergent evolutionary mechanisms linked to viviparity in insects and beyond.</title>
        <authorList>
            <person name="Fouks B."/>
            <person name="Harrison M.C."/>
            <person name="Mikhailova A.A."/>
            <person name="Marchal E."/>
            <person name="English S."/>
            <person name="Carruthers M."/>
            <person name="Jennings E.C."/>
            <person name="Chiamaka E.L."/>
            <person name="Frigard R.A."/>
            <person name="Pippel M."/>
            <person name="Attardo G.M."/>
            <person name="Benoit J.B."/>
            <person name="Bornberg-Bauer E."/>
            <person name="Tobe S.S."/>
        </authorList>
    </citation>
    <scope>NUCLEOTIDE SEQUENCE</scope>
    <source>
        <strain evidence="5">Stay&amp;Tobe</strain>
    </source>
</reference>
<evidence type="ECO:0000313" key="5">
    <source>
        <dbReference type="EMBL" id="KAJ9574378.1"/>
    </source>
</evidence>
<dbReference type="PANTHER" id="PTHR12231">
    <property type="entry name" value="CTX-RELATED TYPE I TRANSMEMBRANE PROTEIN"/>
    <property type="match status" value="1"/>
</dbReference>
<dbReference type="SMART" id="SM00409">
    <property type="entry name" value="IG"/>
    <property type="match status" value="1"/>
</dbReference>
<feature type="non-terminal residue" evidence="5">
    <location>
        <position position="155"/>
    </location>
</feature>
<dbReference type="PROSITE" id="PS50835">
    <property type="entry name" value="IG_LIKE"/>
    <property type="match status" value="1"/>
</dbReference>
<dbReference type="InterPro" id="IPR007110">
    <property type="entry name" value="Ig-like_dom"/>
</dbReference>
<dbReference type="EMBL" id="JASPKZ010010391">
    <property type="protein sequence ID" value="KAJ9574378.1"/>
    <property type="molecule type" value="Genomic_DNA"/>
</dbReference>
<evidence type="ECO:0000313" key="6">
    <source>
        <dbReference type="Proteomes" id="UP001233999"/>
    </source>
</evidence>
<dbReference type="InterPro" id="IPR036179">
    <property type="entry name" value="Ig-like_dom_sf"/>
</dbReference>
<dbReference type="Pfam" id="PF07686">
    <property type="entry name" value="V-set"/>
    <property type="match status" value="1"/>
</dbReference>
<protein>
    <recommendedName>
        <fullName evidence="4">Ig-like domain-containing protein</fullName>
    </recommendedName>
</protein>
<keyword evidence="1" id="KW-0677">Repeat</keyword>
<feature type="non-terminal residue" evidence="5">
    <location>
        <position position="1"/>
    </location>
</feature>
<sequence>LQVFLPTSFRSSYISSASSLYYAHMKAVIREAYQPEFAEPITNLTVPVGRDATFQCMVLHLGGYRVGWVKADTKAIQAIHDHVITHNPRVSVSHDDYSTWNLHVKNVQEEDRGMYMCQINTDPMKSQINYNHAMSPLPVNMTRYDPCNSNAVMRH</sequence>
<dbReference type="GO" id="GO:0043005">
    <property type="term" value="C:neuron projection"/>
    <property type="evidence" value="ECO:0007669"/>
    <property type="project" value="TreeGrafter"/>
</dbReference>
<dbReference type="InterPro" id="IPR013783">
    <property type="entry name" value="Ig-like_fold"/>
</dbReference>
<dbReference type="Proteomes" id="UP001233999">
    <property type="component" value="Unassembled WGS sequence"/>
</dbReference>
<evidence type="ECO:0000256" key="1">
    <source>
        <dbReference type="ARBA" id="ARBA00022737"/>
    </source>
</evidence>
<dbReference type="AlphaFoldDB" id="A0AAD8E227"/>
<dbReference type="SUPFAM" id="SSF48726">
    <property type="entry name" value="Immunoglobulin"/>
    <property type="match status" value="1"/>
</dbReference>
<evidence type="ECO:0000256" key="3">
    <source>
        <dbReference type="ARBA" id="ARBA00023319"/>
    </source>
</evidence>
<accession>A0AAD8E227</accession>
<keyword evidence="2" id="KW-1015">Disulfide bond</keyword>
<dbReference type="Gene3D" id="2.60.40.10">
    <property type="entry name" value="Immunoglobulins"/>
    <property type="match status" value="1"/>
</dbReference>
<reference evidence="5" key="2">
    <citation type="submission" date="2023-05" db="EMBL/GenBank/DDBJ databases">
        <authorList>
            <person name="Fouks B."/>
        </authorList>
    </citation>
    <scope>NUCLEOTIDE SEQUENCE</scope>
    <source>
        <strain evidence="5">Stay&amp;Tobe</strain>
        <tissue evidence="5">Testes</tissue>
    </source>
</reference>
<comment type="caution">
    <text evidence="5">The sequence shown here is derived from an EMBL/GenBank/DDBJ whole genome shotgun (WGS) entry which is preliminary data.</text>
</comment>
<proteinExistence type="predicted"/>
<organism evidence="5 6">
    <name type="scientific">Diploptera punctata</name>
    <name type="common">Pacific beetle cockroach</name>
    <dbReference type="NCBI Taxonomy" id="6984"/>
    <lineage>
        <taxon>Eukaryota</taxon>
        <taxon>Metazoa</taxon>
        <taxon>Ecdysozoa</taxon>
        <taxon>Arthropoda</taxon>
        <taxon>Hexapoda</taxon>
        <taxon>Insecta</taxon>
        <taxon>Pterygota</taxon>
        <taxon>Neoptera</taxon>
        <taxon>Polyneoptera</taxon>
        <taxon>Dictyoptera</taxon>
        <taxon>Blattodea</taxon>
        <taxon>Blaberoidea</taxon>
        <taxon>Blaberidae</taxon>
        <taxon>Diplopterinae</taxon>
        <taxon>Diploptera</taxon>
    </lineage>
</organism>
<dbReference type="InterPro" id="IPR051170">
    <property type="entry name" value="Neural/epithelial_adhesion"/>
</dbReference>
<evidence type="ECO:0000259" key="4">
    <source>
        <dbReference type="PROSITE" id="PS50835"/>
    </source>
</evidence>
<evidence type="ECO:0000256" key="2">
    <source>
        <dbReference type="ARBA" id="ARBA00023157"/>
    </source>
</evidence>
<name>A0AAD8E227_DIPPU</name>
<keyword evidence="3" id="KW-0393">Immunoglobulin domain</keyword>
<dbReference type="InterPro" id="IPR003599">
    <property type="entry name" value="Ig_sub"/>
</dbReference>
<dbReference type="InterPro" id="IPR013106">
    <property type="entry name" value="Ig_V-set"/>
</dbReference>
<gene>
    <name evidence="5" type="ORF">L9F63_025976</name>
</gene>
<feature type="domain" description="Ig-like" evidence="4">
    <location>
        <begin position="35"/>
        <end position="135"/>
    </location>
</feature>